<feature type="compositionally biased region" description="Basic and acidic residues" evidence="11">
    <location>
        <begin position="1375"/>
        <end position="1386"/>
    </location>
</feature>
<dbReference type="GO" id="GO:0061630">
    <property type="term" value="F:ubiquitin protein ligase activity"/>
    <property type="evidence" value="ECO:0007669"/>
    <property type="project" value="UniProtKB-UniRule"/>
</dbReference>
<comment type="catalytic activity">
    <reaction evidence="1 10">
        <text>S-ubiquitinyl-[E2 ubiquitin-conjugating enzyme]-L-cysteine + [acceptor protein]-L-lysine = [E2 ubiquitin-conjugating enzyme]-L-cysteine + N(6)-ubiquitinyl-[acceptor protein]-L-lysine.</text>
        <dbReference type="EC" id="2.3.2.27"/>
    </reaction>
</comment>
<dbReference type="VEuPathDB" id="FungiDB:H257_11444"/>
<feature type="region of interest" description="Disordered" evidence="11">
    <location>
        <begin position="1823"/>
        <end position="1855"/>
    </location>
</feature>
<comment type="similarity">
    <text evidence="8 10">Belongs to the E3 ubiquitin-protein ligase UBR1-like family.</text>
</comment>
<feature type="region of interest" description="Disordered" evidence="11">
    <location>
        <begin position="1175"/>
        <end position="1205"/>
    </location>
</feature>
<organism evidence="13 14">
    <name type="scientific">Aphanomyces astaci</name>
    <name type="common">Crayfish plague agent</name>
    <dbReference type="NCBI Taxonomy" id="112090"/>
    <lineage>
        <taxon>Eukaryota</taxon>
        <taxon>Sar</taxon>
        <taxon>Stramenopiles</taxon>
        <taxon>Oomycota</taxon>
        <taxon>Saprolegniomycetes</taxon>
        <taxon>Saprolegniales</taxon>
        <taxon>Verrucalvaceae</taxon>
        <taxon>Aphanomyces</taxon>
    </lineage>
</organism>
<evidence type="ECO:0000256" key="3">
    <source>
        <dbReference type="ARBA" id="ARBA00022679"/>
    </source>
</evidence>
<dbReference type="FunFam" id="2.10.110.30:FF:000002">
    <property type="entry name" value="Putative e3 ubiquitin-protein ligase ubr3"/>
    <property type="match status" value="1"/>
</dbReference>
<accession>A0A425DLK6</accession>
<keyword evidence="6 10" id="KW-0833">Ubl conjugation pathway</keyword>
<keyword evidence="5 10" id="KW-0863">Zinc-finger</keyword>
<evidence type="ECO:0000256" key="2">
    <source>
        <dbReference type="ARBA" id="ARBA00004906"/>
    </source>
</evidence>
<reference evidence="13" key="1">
    <citation type="submission" date="2018-07" db="EMBL/GenBank/DDBJ databases">
        <title>Annotation of Aphanomyces astaci genome assembly.</title>
        <authorList>
            <person name="Studholme D.J."/>
        </authorList>
    </citation>
    <scope>NUCLEOTIDE SEQUENCE [LARGE SCALE GENOMIC DNA]</scope>
    <source>
        <strain evidence="13">Pc</strain>
    </source>
</reference>
<feature type="region of interest" description="Disordered" evidence="11">
    <location>
        <begin position="1223"/>
        <end position="1289"/>
    </location>
</feature>
<keyword evidence="14" id="KW-1185">Reference proteome</keyword>
<keyword evidence="4 10" id="KW-0479">Metal-binding</keyword>
<dbReference type="Proteomes" id="UP000284702">
    <property type="component" value="Unassembled WGS sequence"/>
</dbReference>
<dbReference type="Gene3D" id="2.10.110.30">
    <property type="match status" value="1"/>
</dbReference>
<keyword evidence="3 10" id="KW-0808">Transferase</keyword>
<dbReference type="EMBL" id="MZMZ02000915">
    <property type="protein sequence ID" value="RQM30219.1"/>
    <property type="molecule type" value="Genomic_DNA"/>
</dbReference>
<evidence type="ECO:0000256" key="11">
    <source>
        <dbReference type="SAM" id="MobiDB-lite"/>
    </source>
</evidence>
<dbReference type="GO" id="GO:0016567">
    <property type="term" value="P:protein ubiquitination"/>
    <property type="evidence" value="ECO:0007669"/>
    <property type="project" value="UniProtKB-UniRule"/>
</dbReference>
<evidence type="ECO:0000256" key="4">
    <source>
        <dbReference type="ARBA" id="ARBA00022723"/>
    </source>
</evidence>
<evidence type="ECO:0000256" key="6">
    <source>
        <dbReference type="ARBA" id="ARBA00022786"/>
    </source>
</evidence>
<evidence type="ECO:0000256" key="1">
    <source>
        <dbReference type="ARBA" id="ARBA00000900"/>
    </source>
</evidence>
<dbReference type="PROSITE" id="PS51157">
    <property type="entry name" value="ZF_UBR"/>
    <property type="match status" value="1"/>
</dbReference>
<dbReference type="Pfam" id="PF18995">
    <property type="entry name" value="PRT6_C"/>
    <property type="match status" value="1"/>
</dbReference>
<evidence type="ECO:0000256" key="8">
    <source>
        <dbReference type="ARBA" id="ARBA00046341"/>
    </source>
</evidence>
<feature type="compositionally biased region" description="Basic residues" evidence="11">
    <location>
        <begin position="1436"/>
        <end position="1447"/>
    </location>
</feature>
<dbReference type="PANTHER" id="PTHR21497:SF24">
    <property type="entry name" value="E3 UBIQUITIN-PROTEIN LIGASE UBR1"/>
    <property type="match status" value="1"/>
</dbReference>
<gene>
    <name evidence="13" type="ORF">B5M09_000287</name>
</gene>
<dbReference type="GO" id="GO:0000151">
    <property type="term" value="C:ubiquitin ligase complex"/>
    <property type="evidence" value="ECO:0007669"/>
    <property type="project" value="TreeGrafter"/>
</dbReference>
<feature type="region of interest" description="Disordered" evidence="11">
    <location>
        <begin position="1429"/>
        <end position="1450"/>
    </location>
</feature>
<evidence type="ECO:0000256" key="9">
    <source>
        <dbReference type="PROSITE-ProRule" id="PRU00508"/>
    </source>
</evidence>
<comment type="function">
    <text evidence="10">Ubiquitin ligase protein which is a component of the N-end rule pathway. Recognizes and binds to proteins bearing specific N-terminal residues that are destabilizing according to the N-end rule, leading to their ubiquitination and subsequent degradation.</text>
</comment>
<evidence type="ECO:0000313" key="14">
    <source>
        <dbReference type="Proteomes" id="UP000284702"/>
    </source>
</evidence>
<proteinExistence type="inferred from homology"/>
<feature type="zinc finger region" description="UBR-type" evidence="9">
    <location>
        <begin position="91"/>
        <end position="162"/>
    </location>
</feature>
<evidence type="ECO:0000256" key="10">
    <source>
        <dbReference type="RuleBase" id="RU366018"/>
    </source>
</evidence>
<dbReference type="GO" id="GO:0005737">
    <property type="term" value="C:cytoplasm"/>
    <property type="evidence" value="ECO:0007669"/>
    <property type="project" value="TreeGrafter"/>
</dbReference>
<feature type="domain" description="UBR-type" evidence="12">
    <location>
        <begin position="91"/>
        <end position="162"/>
    </location>
</feature>
<dbReference type="InterPro" id="IPR055194">
    <property type="entry name" value="UBR1-like_WH"/>
</dbReference>
<evidence type="ECO:0000259" key="12">
    <source>
        <dbReference type="PROSITE" id="PS51157"/>
    </source>
</evidence>
<keyword evidence="7 10" id="KW-0862">Zinc</keyword>
<name>A0A425DLK6_APHAT</name>
<dbReference type="CDD" id="cd19673">
    <property type="entry name" value="UBR-box_UBR3"/>
    <property type="match status" value="1"/>
</dbReference>
<dbReference type="GO" id="GO:0008270">
    <property type="term" value="F:zinc ion binding"/>
    <property type="evidence" value="ECO:0007669"/>
    <property type="project" value="UniProtKB-UniRule"/>
</dbReference>
<evidence type="ECO:0000313" key="13">
    <source>
        <dbReference type="EMBL" id="RQM30219.1"/>
    </source>
</evidence>
<comment type="pathway">
    <text evidence="2 10">Protein modification; protein ubiquitination.</text>
</comment>
<dbReference type="EC" id="2.3.2.27" evidence="10"/>
<sequence>MAGQDAAASEVAEFVQLFFVHQVDSGGCTSQSLLRGLDIMMTCLVDVGGKQKKQAAVTKQDMTEYRAGLRKPRDVMANPVFARMMAKKRRKVCGYIFKADEVAYSCRDCQHDSTCVMCQACFADSNHDGHDVSFQRTSAGGCCDCGDPEAWAKTGFCTKHPGRDNDSTSSGTVPCPETDLPQGLSVVAGPLIDAVVQFLFDALVTSEQGLRVGEGMTALGSRLTDDMKKQWMDVASTVEPYEDDQELNYDTRLHSDDIHPFSDVIRALRTHTGATRSEAIKLANKSDADGYTQICLSTQVRAVALVVSLDKFTTSVVPYELYDMRRVPVLIEWLRSLCEISDGLAALVSRSIEARRTHPCADVMSLLAALVQRASLRQQSADKAAVRKLSIDQCLKHRWKVSRDALLHVSTVLHPPDNLGEWVDCLTKKQANSFAWGALVPGCLGDCLEKVAKAYPALLDVCQETAAAFAPSPSSLAAPAPSMLDILVRNYCLLTKPAIHQVNLFMHELILNQSMKHAMMDAFVDGYAQNTATYLKGLGASSDSIFDFATQLLTVPSLLAKYPKTLVTTLLDALASVLSTSMGVRTKPDGTTCPEFRPDSIAISHSKYKHAGDHLEFVLAHGNPTDLLGHDVNFSKWLQCLTVLQVPRAHDFNRLGYYASMENRVDMLVYAFADAQVRRGRDEPHVEYESDTWFATFNLGIKLHALFPLVLHGLTTSSSPPLCASLMRHVMRAIDQVKGSSLEVTAKSMPALAAGSSGGVASFDATEASVVVMAADGAPRAASSLHIPLHRFVSAMLKQVLVLSKDSDLSSWKASLGLDSLADVVLLLDAPLQCLAMSSQIQANLWRRNGDENMVTQLFNYCAMPYCVNFRDADLFLLQVLCISPKFGVGVLLLGADHVVALVVDRFGLRSYFTDADDATVSPTATYDKHQELQMVDEALRLLLVLSTNVPSSTGSDHEDAFLREELVHQLLVRPSTFSELSDNVSLPLGGQDMSAPIARLEPLLQQVASFQAPVGLEPGKYTIKADSIVQCNPYHMHLNRELHEEAREKILERPNATPPFVPATAPLPHLADVQSLLITSSTVELVKCVLRRRCDKDNNARWTEALVSTALDVLVYGAQVASTPSYWELVAPLIVYLVELERAEDKEHRHVVSWLLEEYARRSPVCAAALTAQTTASSGGNIQDKAGDAAPETDLQARKNQAKARAMAAMAKQMAAFSQLMGDETEEDEVVGDKAQPAQLNKSDDDGKAGKTKPPSTSQPPKHKKRGRTTSVDKATPAPSDENTAAPKKWKPTCMLCHDSNSDDELCMVAMVQQSTVLSTGFRPTAADALHPDKGRQSRTDVAALIRAMQLQSRGDDSRSPHFYPNHNFHHHHDQHDHHDHHHESDDSESDDDDDDDEDSEDGGDGASPRMAFADMFWDMGHDDDEVDEFDDPHRHHNHHHHHHNHLAADNEIGRREGHGRAVAPEAELARMLGAAAVAPEEDMARMLGGAFDHAMRMLPPRRQRQFQFNVQRRSGGGPARVSKRNDDDGLNLVPVGLFVRTCQHIVHMKCVDTYMGTLHEKAMRGEEFDGMQAVDGDAPMTQFLCPMCKGLCNVLIPMIPSTSPAPSSSSSSSSLSTSWFDIVVRRDNSSWIQPMHQTHANQDTLAKWKQYYEDALWEPHGSFEKGAPYLWSACAYTVASTLAEVDALNDDGSRLLSCDGDTMMVWPSTLEKEYASMQALVTFTRWSFAMVHLTGESKVIYETVKRCCPVVQESKREYKKYTKAFVVSMVAADSIDTIGELIPVFCAADMLQRLGREFFVLEPQRAASFYQDVPVSAAAPNNGVASSARGGSRMQTRRGGSSAPPVVTARPPQDPAVAHAKSLKLLQRHVAKATRHSKHAPTRRELQAVGALQLVLRLCEVDPTLRLKPAVDVVAVDAIVDLNALLVRRMHVVYGCLTDKSLPLPIPPPSFQDVSQVPLDALQTIWEWCVIRKASQMELGAASQDATNRCDHAEHTSEAYLANMFILRDNRTAAPLELVALPTQYDDLYSHHVRLKCQRCDRVPREPGLCLVCGTLLCCGESCCAYSHVKGNPPMGECTRHAFECGGGLGAVLMLQQCRVVLIAGSMVAYFPSPYVDSHGEEDPGLQRGRPLKLDTNRYNMLQALWRSHRLYGEVSRLRNQRDNQQPLNLTYI</sequence>
<comment type="caution">
    <text evidence="13">The sequence shown here is derived from an EMBL/GenBank/DDBJ whole genome shotgun (WGS) entry which is preliminary data.</text>
</comment>
<dbReference type="Pfam" id="PF02207">
    <property type="entry name" value="zf-UBR"/>
    <property type="match status" value="1"/>
</dbReference>
<dbReference type="InterPro" id="IPR039164">
    <property type="entry name" value="UBR1-like"/>
</dbReference>
<dbReference type="PANTHER" id="PTHR21497">
    <property type="entry name" value="UBIQUITIN LIGASE E3 ALPHA-RELATED"/>
    <property type="match status" value="1"/>
</dbReference>
<protein>
    <recommendedName>
        <fullName evidence="10">E3 ubiquitin-protein ligase</fullName>
        <ecNumber evidence="10">2.3.2.27</ecNumber>
    </recommendedName>
</protein>
<dbReference type="SMART" id="SM00396">
    <property type="entry name" value="ZnF_UBR1"/>
    <property type="match status" value="1"/>
</dbReference>
<dbReference type="InterPro" id="IPR003126">
    <property type="entry name" value="Znf_UBR"/>
</dbReference>
<dbReference type="Pfam" id="PF22960">
    <property type="entry name" value="WHD_UBR1"/>
    <property type="match status" value="1"/>
</dbReference>
<evidence type="ECO:0000256" key="5">
    <source>
        <dbReference type="ARBA" id="ARBA00022771"/>
    </source>
</evidence>
<feature type="region of interest" description="Disordered" evidence="11">
    <location>
        <begin position="1352"/>
        <end position="1411"/>
    </location>
</feature>
<dbReference type="InterPro" id="IPR044046">
    <property type="entry name" value="E3_ligase_UBR-like_C"/>
</dbReference>
<dbReference type="UniPathway" id="UPA00143"/>
<evidence type="ECO:0000256" key="7">
    <source>
        <dbReference type="ARBA" id="ARBA00022833"/>
    </source>
</evidence>
<dbReference type="GO" id="GO:0071596">
    <property type="term" value="P:ubiquitin-dependent protein catabolic process via the N-end rule pathway"/>
    <property type="evidence" value="ECO:0007669"/>
    <property type="project" value="UniProtKB-UniRule"/>
</dbReference>
<feature type="compositionally biased region" description="Acidic residues" evidence="11">
    <location>
        <begin position="1387"/>
        <end position="1405"/>
    </location>
</feature>